<proteinExistence type="predicted"/>
<keyword evidence="3" id="KW-1185">Reference proteome</keyword>
<dbReference type="AlphaFoldDB" id="A0A6A6ICR6"/>
<dbReference type="Pfam" id="PF06985">
    <property type="entry name" value="HET"/>
    <property type="match status" value="1"/>
</dbReference>
<dbReference type="Proteomes" id="UP000800094">
    <property type="component" value="Unassembled WGS sequence"/>
</dbReference>
<dbReference type="InterPro" id="IPR052895">
    <property type="entry name" value="HetReg/Transcr_Mod"/>
</dbReference>
<dbReference type="PANTHER" id="PTHR24148">
    <property type="entry name" value="ANKYRIN REPEAT DOMAIN-CONTAINING PROTEIN 39 HOMOLOG-RELATED"/>
    <property type="match status" value="1"/>
</dbReference>
<sequence length="127" mass="14717">HRYKPLEESSQEIRLLSVSIPSETHPEKIVCTSRTVSLQDNPYYWALSYVWGGWENPHTIVLDRRTFQVTRNLGEALHQLCQHEESAGSLWIDAICINQEDNTEKSWQVAMMGRIYTQAYAVHAWLG</sequence>
<feature type="domain" description="Heterokaryon incompatibility" evidence="1">
    <location>
        <begin position="44"/>
        <end position="127"/>
    </location>
</feature>
<organism evidence="2 3">
    <name type="scientific">Trematosphaeria pertusa</name>
    <dbReference type="NCBI Taxonomy" id="390896"/>
    <lineage>
        <taxon>Eukaryota</taxon>
        <taxon>Fungi</taxon>
        <taxon>Dikarya</taxon>
        <taxon>Ascomycota</taxon>
        <taxon>Pezizomycotina</taxon>
        <taxon>Dothideomycetes</taxon>
        <taxon>Pleosporomycetidae</taxon>
        <taxon>Pleosporales</taxon>
        <taxon>Massarineae</taxon>
        <taxon>Trematosphaeriaceae</taxon>
        <taxon>Trematosphaeria</taxon>
    </lineage>
</organism>
<accession>A0A6A6ICR6</accession>
<dbReference type="RefSeq" id="XP_033683369.1">
    <property type="nucleotide sequence ID" value="XM_033822770.1"/>
</dbReference>
<dbReference type="GeneID" id="54576100"/>
<dbReference type="InterPro" id="IPR010730">
    <property type="entry name" value="HET"/>
</dbReference>
<name>A0A6A6ICR6_9PLEO</name>
<dbReference type="OrthoDB" id="3553147at2759"/>
<dbReference type="EMBL" id="ML987196">
    <property type="protein sequence ID" value="KAF2248365.1"/>
    <property type="molecule type" value="Genomic_DNA"/>
</dbReference>
<gene>
    <name evidence="2" type="ORF">BU26DRAFT_398709</name>
</gene>
<evidence type="ECO:0000313" key="3">
    <source>
        <dbReference type="Proteomes" id="UP000800094"/>
    </source>
</evidence>
<reference evidence="2" key="1">
    <citation type="journal article" date="2020" name="Stud. Mycol.">
        <title>101 Dothideomycetes genomes: a test case for predicting lifestyles and emergence of pathogens.</title>
        <authorList>
            <person name="Haridas S."/>
            <person name="Albert R."/>
            <person name="Binder M."/>
            <person name="Bloem J."/>
            <person name="Labutti K."/>
            <person name="Salamov A."/>
            <person name="Andreopoulos B."/>
            <person name="Baker S."/>
            <person name="Barry K."/>
            <person name="Bills G."/>
            <person name="Bluhm B."/>
            <person name="Cannon C."/>
            <person name="Castanera R."/>
            <person name="Culley D."/>
            <person name="Daum C."/>
            <person name="Ezra D."/>
            <person name="Gonzalez J."/>
            <person name="Henrissat B."/>
            <person name="Kuo A."/>
            <person name="Liang C."/>
            <person name="Lipzen A."/>
            <person name="Lutzoni F."/>
            <person name="Magnuson J."/>
            <person name="Mondo S."/>
            <person name="Nolan M."/>
            <person name="Ohm R."/>
            <person name="Pangilinan J."/>
            <person name="Park H.-J."/>
            <person name="Ramirez L."/>
            <person name="Alfaro M."/>
            <person name="Sun H."/>
            <person name="Tritt A."/>
            <person name="Yoshinaga Y."/>
            <person name="Zwiers L.-H."/>
            <person name="Turgeon B."/>
            <person name="Goodwin S."/>
            <person name="Spatafora J."/>
            <person name="Crous P."/>
            <person name="Grigoriev I."/>
        </authorList>
    </citation>
    <scope>NUCLEOTIDE SEQUENCE</scope>
    <source>
        <strain evidence="2">CBS 122368</strain>
    </source>
</reference>
<evidence type="ECO:0000313" key="2">
    <source>
        <dbReference type="EMBL" id="KAF2248365.1"/>
    </source>
</evidence>
<protein>
    <submittedName>
        <fullName evidence="2">HET-domain-containing protein</fullName>
    </submittedName>
</protein>
<evidence type="ECO:0000259" key="1">
    <source>
        <dbReference type="Pfam" id="PF06985"/>
    </source>
</evidence>
<dbReference type="PANTHER" id="PTHR24148:SF77">
    <property type="entry name" value="HETEROKARYON INCOMPATIBILITY DOMAIN-CONTAINING PROTEIN"/>
    <property type="match status" value="1"/>
</dbReference>
<feature type="non-terminal residue" evidence="2">
    <location>
        <position position="1"/>
    </location>
</feature>
<feature type="non-terminal residue" evidence="2">
    <location>
        <position position="127"/>
    </location>
</feature>